<evidence type="ECO:0000256" key="1">
    <source>
        <dbReference type="SAM" id="MobiDB-lite"/>
    </source>
</evidence>
<feature type="region of interest" description="Disordered" evidence="1">
    <location>
        <begin position="73"/>
        <end position="100"/>
    </location>
</feature>
<gene>
    <name evidence="2" type="ORF">C1SCF055_LOCUS16915</name>
</gene>
<reference evidence="2" key="1">
    <citation type="submission" date="2022-10" db="EMBL/GenBank/DDBJ databases">
        <authorList>
            <person name="Chen Y."/>
            <person name="Dougan E. K."/>
            <person name="Chan C."/>
            <person name="Rhodes N."/>
            <person name="Thang M."/>
        </authorList>
    </citation>
    <scope>NUCLEOTIDE SEQUENCE</scope>
</reference>
<evidence type="ECO:0000313" key="4">
    <source>
        <dbReference type="Proteomes" id="UP001152797"/>
    </source>
</evidence>
<sequence length="185" mass="19972">MAPKGLRQHPYRAISNVETSVGTQTCSWYAGRGGQPAGTDPPPDRPVLIIVDISQLYTEEVCRRGRCQSGSSRVVTDSGGFKGAAEEDASGDRAVPCEDRGNPFADYYPPDMETAFTQTPQPAIAALATQLHDRLFSPPVSGMGSGPLDVASEILDNLTPDQLNAFTEALRIWSSSRTEELWDVD</sequence>
<evidence type="ECO:0000313" key="2">
    <source>
        <dbReference type="EMBL" id="CAI3989884.1"/>
    </source>
</evidence>
<organism evidence="2">
    <name type="scientific">Cladocopium goreaui</name>
    <dbReference type="NCBI Taxonomy" id="2562237"/>
    <lineage>
        <taxon>Eukaryota</taxon>
        <taxon>Sar</taxon>
        <taxon>Alveolata</taxon>
        <taxon>Dinophyceae</taxon>
        <taxon>Suessiales</taxon>
        <taxon>Symbiodiniaceae</taxon>
        <taxon>Cladocopium</taxon>
    </lineage>
</organism>
<comment type="caution">
    <text evidence="2">The sequence shown here is derived from an EMBL/GenBank/DDBJ whole genome shotgun (WGS) entry which is preliminary data.</text>
</comment>
<reference evidence="3" key="2">
    <citation type="submission" date="2024-04" db="EMBL/GenBank/DDBJ databases">
        <authorList>
            <person name="Chen Y."/>
            <person name="Shah S."/>
            <person name="Dougan E. K."/>
            <person name="Thang M."/>
            <person name="Chan C."/>
        </authorList>
    </citation>
    <scope>NUCLEOTIDE SEQUENCE [LARGE SCALE GENOMIC DNA]</scope>
</reference>
<proteinExistence type="predicted"/>
<evidence type="ECO:0000313" key="3">
    <source>
        <dbReference type="EMBL" id="CAL1143259.1"/>
    </source>
</evidence>
<accession>A0A9P1FUB0</accession>
<dbReference type="AlphaFoldDB" id="A0A9P1FUB0"/>
<dbReference type="EMBL" id="CAMXCT030001413">
    <property type="protein sequence ID" value="CAL4777196.1"/>
    <property type="molecule type" value="Genomic_DNA"/>
</dbReference>
<dbReference type="EMBL" id="CAMXCT020001413">
    <property type="protein sequence ID" value="CAL1143259.1"/>
    <property type="molecule type" value="Genomic_DNA"/>
</dbReference>
<name>A0A9P1FUB0_9DINO</name>
<dbReference type="Proteomes" id="UP001152797">
    <property type="component" value="Unassembled WGS sequence"/>
</dbReference>
<dbReference type="EMBL" id="CAMXCT010001413">
    <property type="protein sequence ID" value="CAI3989884.1"/>
    <property type="molecule type" value="Genomic_DNA"/>
</dbReference>
<protein>
    <submittedName>
        <fullName evidence="2">Uncharacterized protein</fullName>
    </submittedName>
</protein>
<keyword evidence="4" id="KW-1185">Reference proteome</keyword>